<evidence type="ECO:0000313" key="5">
    <source>
        <dbReference type="Proteomes" id="UP001320420"/>
    </source>
</evidence>
<feature type="transmembrane region" description="Helical" evidence="2">
    <location>
        <begin position="467"/>
        <end position="488"/>
    </location>
</feature>
<keyword evidence="2" id="KW-0472">Membrane</keyword>
<keyword evidence="5" id="KW-1185">Reference proteome</keyword>
<evidence type="ECO:0000256" key="2">
    <source>
        <dbReference type="SAM" id="Phobius"/>
    </source>
</evidence>
<feature type="domain" description="Acyltransferase 3" evidence="3">
    <location>
        <begin position="109"/>
        <end position="520"/>
    </location>
</feature>
<keyword evidence="2" id="KW-0812">Transmembrane</keyword>
<dbReference type="Pfam" id="PF01757">
    <property type="entry name" value="Acyl_transf_3"/>
    <property type="match status" value="1"/>
</dbReference>
<dbReference type="AlphaFoldDB" id="A0AAN9UTN0"/>
<dbReference type="PANTHER" id="PTHR23028:SF134">
    <property type="entry name" value="PUTATIVE (AFU_ORTHOLOGUE AFUA_4G08520)-RELATED"/>
    <property type="match status" value="1"/>
</dbReference>
<dbReference type="InterPro" id="IPR002656">
    <property type="entry name" value="Acyl_transf_3_dom"/>
</dbReference>
<gene>
    <name evidence="4" type="ORF">SLS62_004174</name>
</gene>
<reference evidence="4 5" key="1">
    <citation type="submission" date="2024-02" db="EMBL/GenBank/DDBJ databases">
        <title>De novo assembly and annotation of 12 fungi associated with fruit tree decline syndrome in Ontario, Canada.</title>
        <authorList>
            <person name="Sulman M."/>
            <person name="Ellouze W."/>
            <person name="Ilyukhin E."/>
        </authorList>
    </citation>
    <scope>NUCLEOTIDE SEQUENCE [LARGE SCALE GENOMIC DNA]</scope>
    <source>
        <strain evidence="4 5">M11/M66-122</strain>
    </source>
</reference>
<evidence type="ECO:0000259" key="3">
    <source>
        <dbReference type="Pfam" id="PF01757"/>
    </source>
</evidence>
<sequence length="549" mass="61055">MLSILNPKRALSSARQADYHLMEDDAFQVEEKGDSLDSTAVDSGEDEAPMIAPPLMSDPSSSKAKNGARRAFQRLAVLLPSFLHRKASSASPSAGEKDGGYVKKAHPTAWLDGLRGIAAFFVVWHHTSLLFFSWDIHSGWKGLGDNPVQLPILRLAISGLPNVYVFFVVSGYALSYKPLKLLRLERPEDTCGTLASSAFRRHSRLFMPAAAVCFFSMLMARLGWFGDGDGIPGAAATTMGMPHFDTLWGQLWDYVDFMLKLTDPFRVGPGWWPYNEPLWTLPVEFRCSFVIFGLLLAVAGSSARTRFVLFSGVAVFSVYSLHLPEFLFCGGMLVAALRLHFDEDEDEATNNQRIGLDTAAASTPRTIDTIRSWWAKFSGCRPVKLAASVACFAASLHVLSMPKISMGGDEAAGFRTLARLIPERYYAVGVPENFWLAQGAVSLLLTVDRSPPLQKLFTNCFAQYLGRISYSLYLIHGLLLQSVAFFIGKRLIHTINPEVKGLYILMVAFTAMIFWTVLIWAADLGWRFIDSPSVRFSSWLQRKLCRRDM</sequence>
<feature type="transmembrane region" description="Helical" evidence="2">
    <location>
        <begin position="113"/>
        <end position="132"/>
    </location>
</feature>
<proteinExistence type="predicted"/>
<evidence type="ECO:0000256" key="1">
    <source>
        <dbReference type="SAM" id="MobiDB-lite"/>
    </source>
</evidence>
<feature type="region of interest" description="Disordered" evidence="1">
    <location>
        <begin position="32"/>
        <end position="64"/>
    </location>
</feature>
<name>A0AAN9UTN0_9PEZI</name>
<dbReference type="InterPro" id="IPR050879">
    <property type="entry name" value="Acyltransferase_3"/>
</dbReference>
<comment type="caution">
    <text evidence="4">The sequence shown here is derived from an EMBL/GenBank/DDBJ whole genome shotgun (WGS) entry which is preliminary data.</text>
</comment>
<keyword evidence="2" id="KW-1133">Transmembrane helix</keyword>
<feature type="transmembrane region" description="Helical" evidence="2">
    <location>
        <begin position="307"/>
        <end position="337"/>
    </location>
</feature>
<feature type="transmembrane region" description="Helical" evidence="2">
    <location>
        <begin position="205"/>
        <end position="224"/>
    </location>
</feature>
<accession>A0AAN9UTN0</accession>
<evidence type="ECO:0000313" key="4">
    <source>
        <dbReference type="EMBL" id="KAK7753808.1"/>
    </source>
</evidence>
<dbReference type="EMBL" id="JAKJXP020000025">
    <property type="protein sequence ID" value="KAK7753808.1"/>
    <property type="molecule type" value="Genomic_DNA"/>
</dbReference>
<feature type="transmembrane region" description="Helical" evidence="2">
    <location>
        <begin position="152"/>
        <end position="174"/>
    </location>
</feature>
<dbReference type="PANTHER" id="PTHR23028">
    <property type="entry name" value="ACETYLTRANSFERASE"/>
    <property type="match status" value="1"/>
</dbReference>
<dbReference type="GO" id="GO:0016747">
    <property type="term" value="F:acyltransferase activity, transferring groups other than amino-acyl groups"/>
    <property type="evidence" value="ECO:0007669"/>
    <property type="project" value="InterPro"/>
</dbReference>
<feature type="transmembrane region" description="Helical" evidence="2">
    <location>
        <begin position="279"/>
        <end position="300"/>
    </location>
</feature>
<dbReference type="Proteomes" id="UP001320420">
    <property type="component" value="Unassembled WGS sequence"/>
</dbReference>
<organism evidence="4 5">
    <name type="scientific">Diatrype stigma</name>
    <dbReference type="NCBI Taxonomy" id="117547"/>
    <lineage>
        <taxon>Eukaryota</taxon>
        <taxon>Fungi</taxon>
        <taxon>Dikarya</taxon>
        <taxon>Ascomycota</taxon>
        <taxon>Pezizomycotina</taxon>
        <taxon>Sordariomycetes</taxon>
        <taxon>Xylariomycetidae</taxon>
        <taxon>Xylariales</taxon>
        <taxon>Diatrypaceae</taxon>
        <taxon>Diatrype</taxon>
    </lineage>
</organism>
<protein>
    <recommendedName>
        <fullName evidence="3">Acyltransferase 3 domain-containing protein</fullName>
    </recommendedName>
</protein>
<feature type="transmembrane region" description="Helical" evidence="2">
    <location>
        <begin position="500"/>
        <end position="522"/>
    </location>
</feature>